<comment type="caution">
    <text evidence="2">The sequence shown here is derived from an EMBL/GenBank/DDBJ whole genome shotgun (WGS) entry which is preliminary data.</text>
</comment>
<dbReference type="EMBL" id="QFQP01000013">
    <property type="protein sequence ID" value="PZR11993.1"/>
    <property type="molecule type" value="Genomic_DNA"/>
</dbReference>
<proteinExistence type="predicted"/>
<feature type="compositionally biased region" description="Acidic residues" evidence="1">
    <location>
        <begin position="265"/>
        <end position="277"/>
    </location>
</feature>
<accession>A0A2W5TFH4</accession>
<reference evidence="2 3" key="1">
    <citation type="submission" date="2017-08" db="EMBL/GenBank/DDBJ databases">
        <title>Infants hospitalized years apart are colonized by the same room-sourced microbial strains.</title>
        <authorList>
            <person name="Brooks B."/>
            <person name="Olm M.R."/>
            <person name="Firek B.A."/>
            <person name="Baker R."/>
            <person name="Thomas B.C."/>
            <person name="Morowitz M.J."/>
            <person name="Banfield J.F."/>
        </authorList>
    </citation>
    <scope>NUCLEOTIDE SEQUENCE [LARGE SCALE GENOMIC DNA]</scope>
    <source>
        <strain evidence="2">S2_003_000_R2_14</strain>
    </source>
</reference>
<evidence type="ECO:0000313" key="3">
    <source>
        <dbReference type="Proteomes" id="UP000249061"/>
    </source>
</evidence>
<feature type="region of interest" description="Disordered" evidence="1">
    <location>
        <begin position="226"/>
        <end position="300"/>
    </location>
</feature>
<gene>
    <name evidence="2" type="ORF">DI536_16855</name>
</gene>
<sequence>MNPSLLDAFDLVAHSEQLLLRLEAAAVGLSKKQGLADEKAWLDQAVKRVKSARDGIGDLLTRVLRLPEMDPVREDHARRLQNEAVDMVEKLHAGITFAGGSRAPLLEALYGKLKVPVLRRCDKEDFEKFCGDFEKRLGTGYARRMFAEPSYALVLTTLDEMRAAFATWKSVFSTEPLDEAAAQALRDELDSVGRRLENPCKQARLLAEAALVPLRDLLEISGVTSRPRKRVKVPGEDASLLDEDPVDPNAPSEAELAELSQPDDAPPEIEEEVAAEADDAREAPAVEKPRRSRKEKSAEA</sequence>
<evidence type="ECO:0000313" key="2">
    <source>
        <dbReference type="EMBL" id="PZR11993.1"/>
    </source>
</evidence>
<evidence type="ECO:0000256" key="1">
    <source>
        <dbReference type="SAM" id="MobiDB-lite"/>
    </source>
</evidence>
<name>A0A2W5TFH4_9BACT</name>
<dbReference type="Proteomes" id="UP000249061">
    <property type="component" value="Unassembled WGS sequence"/>
</dbReference>
<protein>
    <submittedName>
        <fullName evidence="2">Uncharacterized protein</fullName>
    </submittedName>
</protein>
<feature type="compositionally biased region" description="Basic and acidic residues" evidence="1">
    <location>
        <begin position="278"/>
        <end position="300"/>
    </location>
</feature>
<dbReference type="AlphaFoldDB" id="A0A2W5TFH4"/>
<organism evidence="2 3">
    <name type="scientific">Archangium gephyra</name>
    <dbReference type="NCBI Taxonomy" id="48"/>
    <lineage>
        <taxon>Bacteria</taxon>
        <taxon>Pseudomonadati</taxon>
        <taxon>Myxococcota</taxon>
        <taxon>Myxococcia</taxon>
        <taxon>Myxococcales</taxon>
        <taxon>Cystobacterineae</taxon>
        <taxon>Archangiaceae</taxon>
        <taxon>Archangium</taxon>
    </lineage>
</organism>